<accession>A0A7E5X2W1</accession>
<dbReference type="OrthoDB" id="413361at2759"/>
<dbReference type="InterPro" id="IPR039537">
    <property type="entry name" value="Retrotran_Ty1/copia-like"/>
</dbReference>
<dbReference type="GO" id="GO:0003676">
    <property type="term" value="F:nucleic acid binding"/>
    <property type="evidence" value="ECO:0007669"/>
    <property type="project" value="InterPro"/>
</dbReference>
<dbReference type="Gene3D" id="3.30.420.10">
    <property type="entry name" value="Ribonuclease H-like superfamily/Ribonuclease H"/>
    <property type="match status" value="1"/>
</dbReference>
<evidence type="ECO:0000256" key="4">
    <source>
        <dbReference type="ARBA" id="ARBA00022801"/>
    </source>
</evidence>
<keyword evidence="2" id="KW-0479">Metal-binding</keyword>
<keyword evidence="8" id="KW-0808">Transferase</keyword>
<evidence type="ECO:0000256" key="3">
    <source>
        <dbReference type="ARBA" id="ARBA00022759"/>
    </source>
</evidence>
<dbReference type="InterPro" id="IPR036397">
    <property type="entry name" value="RNaseH_sf"/>
</dbReference>
<dbReference type="GO" id="GO:0006310">
    <property type="term" value="P:DNA recombination"/>
    <property type="evidence" value="ECO:0007669"/>
    <property type="project" value="UniProtKB-KW"/>
</dbReference>
<evidence type="ECO:0000256" key="7">
    <source>
        <dbReference type="ARBA" id="ARBA00022918"/>
    </source>
</evidence>
<dbReference type="AlphaFoldDB" id="A0A7E5X2W1"/>
<keyword evidence="8" id="KW-0239">DNA-directed DNA polymerase</keyword>
<proteinExistence type="predicted"/>
<dbReference type="GeneID" id="113508242"/>
<keyword evidence="3" id="KW-0255">Endonuclease</keyword>
<dbReference type="GO" id="GO:0015074">
    <property type="term" value="P:DNA integration"/>
    <property type="evidence" value="ECO:0007669"/>
    <property type="project" value="UniProtKB-KW"/>
</dbReference>
<name>A0A7E5X2W1_TRINI</name>
<keyword evidence="7" id="KW-0695">RNA-directed DNA polymerase</keyword>
<dbReference type="InParanoid" id="A0A7E5X2W1"/>
<evidence type="ECO:0000313" key="12">
    <source>
        <dbReference type="RefSeq" id="XP_026746999.1"/>
    </source>
</evidence>
<evidence type="ECO:0000256" key="9">
    <source>
        <dbReference type="ARBA" id="ARBA00023172"/>
    </source>
</evidence>
<dbReference type="Proteomes" id="UP000322000">
    <property type="component" value="Unplaced"/>
</dbReference>
<evidence type="ECO:0000259" key="10">
    <source>
        <dbReference type="PROSITE" id="PS50994"/>
    </source>
</evidence>
<evidence type="ECO:0000256" key="6">
    <source>
        <dbReference type="ARBA" id="ARBA00022908"/>
    </source>
</evidence>
<organism evidence="11 12">
    <name type="scientific">Trichoplusia ni</name>
    <name type="common">Cabbage looper</name>
    <dbReference type="NCBI Taxonomy" id="7111"/>
    <lineage>
        <taxon>Eukaryota</taxon>
        <taxon>Metazoa</taxon>
        <taxon>Ecdysozoa</taxon>
        <taxon>Arthropoda</taxon>
        <taxon>Hexapoda</taxon>
        <taxon>Insecta</taxon>
        <taxon>Pterygota</taxon>
        <taxon>Neoptera</taxon>
        <taxon>Endopterygota</taxon>
        <taxon>Lepidoptera</taxon>
        <taxon>Glossata</taxon>
        <taxon>Ditrysia</taxon>
        <taxon>Noctuoidea</taxon>
        <taxon>Noctuidae</taxon>
        <taxon>Plusiinae</taxon>
        <taxon>Trichoplusia</taxon>
    </lineage>
</organism>
<dbReference type="PANTHER" id="PTHR42648:SF11">
    <property type="entry name" value="TRANSPOSON TY4-P GAG-POL POLYPROTEIN"/>
    <property type="match status" value="1"/>
</dbReference>
<dbReference type="GO" id="GO:0003964">
    <property type="term" value="F:RNA-directed DNA polymerase activity"/>
    <property type="evidence" value="ECO:0007669"/>
    <property type="project" value="UniProtKB-KW"/>
</dbReference>
<keyword evidence="8" id="KW-0548">Nucleotidyltransferase</keyword>
<keyword evidence="9" id="KW-0233">DNA recombination</keyword>
<keyword evidence="11" id="KW-1185">Reference proteome</keyword>
<dbReference type="PANTHER" id="PTHR42648">
    <property type="entry name" value="TRANSPOSASE, PUTATIVE-RELATED"/>
    <property type="match status" value="1"/>
</dbReference>
<dbReference type="GO" id="GO:0004519">
    <property type="term" value="F:endonuclease activity"/>
    <property type="evidence" value="ECO:0007669"/>
    <property type="project" value="UniProtKB-KW"/>
</dbReference>
<reference evidence="12" key="1">
    <citation type="submission" date="2025-08" db="UniProtKB">
        <authorList>
            <consortium name="RefSeq"/>
        </authorList>
    </citation>
    <scope>IDENTIFICATION</scope>
</reference>
<dbReference type="SUPFAM" id="SSF53098">
    <property type="entry name" value="Ribonuclease H-like"/>
    <property type="match status" value="1"/>
</dbReference>
<protein>
    <submittedName>
        <fullName evidence="12">Uncharacterized protein LOC113508242</fullName>
    </submittedName>
</protein>
<dbReference type="PROSITE" id="PS50994">
    <property type="entry name" value="INTEGRASE"/>
    <property type="match status" value="1"/>
</dbReference>
<keyword evidence="4" id="KW-0378">Hydrolase</keyword>
<evidence type="ECO:0000256" key="5">
    <source>
        <dbReference type="ARBA" id="ARBA00022842"/>
    </source>
</evidence>
<evidence type="ECO:0000256" key="1">
    <source>
        <dbReference type="ARBA" id="ARBA00022722"/>
    </source>
</evidence>
<dbReference type="InterPro" id="IPR012337">
    <property type="entry name" value="RNaseH-like_sf"/>
</dbReference>
<dbReference type="GO" id="GO:0003887">
    <property type="term" value="F:DNA-directed DNA polymerase activity"/>
    <property type="evidence" value="ECO:0007669"/>
    <property type="project" value="UniProtKB-KW"/>
</dbReference>
<keyword evidence="6" id="KW-0229">DNA integration</keyword>
<feature type="domain" description="Integrase catalytic" evidence="10">
    <location>
        <begin position="1"/>
        <end position="70"/>
    </location>
</feature>
<keyword evidence="1" id="KW-0540">Nuclease</keyword>
<dbReference type="GO" id="GO:0016787">
    <property type="term" value="F:hydrolase activity"/>
    <property type="evidence" value="ECO:0007669"/>
    <property type="project" value="UniProtKB-KW"/>
</dbReference>
<evidence type="ECO:0000256" key="8">
    <source>
        <dbReference type="ARBA" id="ARBA00022932"/>
    </source>
</evidence>
<dbReference type="InterPro" id="IPR001584">
    <property type="entry name" value="Integrase_cat-core"/>
</dbReference>
<dbReference type="GO" id="GO:0046872">
    <property type="term" value="F:metal ion binding"/>
    <property type="evidence" value="ECO:0007669"/>
    <property type="project" value="UniProtKB-KW"/>
</dbReference>
<gene>
    <name evidence="12" type="primary">LOC113508242</name>
</gene>
<dbReference type="Pfam" id="PF00665">
    <property type="entry name" value="rve"/>
    <property type="match status" value="1"/>
</dbReference>
<sequence>MTYIYFMKNKSEALQCFKVDEAKVENLQNRKIKHLRTDNGKEFCNREFAKFLENEGIIHQRTNPYTPQAECRDVVIIEKVPEPQNIVVVEEINNMRSSNLKEERTDSVGEVTLSEDSYLSMDSDPNASTYVPVPSDSVDTTYVSSDAEDSGDVVRTDANAERPKRILGILREQAANAQSLHLHLPRMHYHLQ</sequence>
<dbReference type="RefSeq" id="XP_026746999.1">
    <property type="nucleotide sequence ID" value="XM_026891198.1"/>
</dbReference>
<keyword evidence="5" id="KW-0460">Magnesium</keyword>
<dbReference type="KEGG" id="tnl:113508242"/>
<evidence type="ECO:0000313" key="11">
    <source>
        <dbReference type="Proteomes" id="UP000322000"/>
    </source>
</evidence>
<evidence type="ECO:0000256" key="2">
    <source>
        <dbReference type="ARBA" id="ARBA00022723"/>
    </source>
</evidence>